<evidence type="ECO:0000256" key="8">
    <source>
        <dbReference type="ARBA" id="ARBA00022475"/>
    </source>
</evidence>
<keyword evidence="12 18" id="KW-0548">Nucleotidyltransferase</keyword>
<comment type="similarity">
    <text evidence="5 18">Belongs to the CDS family.</text>
</comment>
<evidence type="ECO:0000256" key="11">
    <source>
        <dbReference type="ARBA" id="ARBA00022692"/>
    </source>
</evidence>
<evidence type="ECO:0000256" key="16">
    <source>
        <dbReference type="ARBA" id="ARBA00023209"/>
    </source>
</evidence>
<organism evidence="21 22">
    <name type="scientific">Trueperella pyogenes</name>
    <dbReference type="NCBI Taxonomy" id="1661"/>
    <lineage>
        <taxon>Bacteria</taxon>
        <taxon>Bacillati</taxon>
        <taxon>Actinomycetota</taxon>
        <taxon>Actinomycetes</taxon>
        <taxon>Actinomycetales</taxon>
        <taxon>Actinomycetaceae</taxon>
        <taxon>Trueperella</taxon>
    </lineage>
</organism>
<evidence type="ECO:0000256" key="5">
    <source>
        <dbReference type="ARBA" id="ARBA00010185"/>
    </source>
</evidence>
<reference evidence="21 22" key="1">
    <citation type="submission" date="2018-11" db="EMBL/GenBank/DDBJ databases">
        <title>Multidrug-resistant genes are associated with an 42-kb island TGI1 carrying a complex class 1 integron in a Trueperella pyogenes.</title>
        <authorList>
            <person name="Dong W."/>
        </authorList>
    </citation>
    <scope>NUCLEOTIDE SEQUENCE [LARGE SCALE GENOMIC DNA]</scope>
    <source>
        <strain evidence="21 22">TP4</strain>
    </source>
</reference>
<keyword evidence="15 20" id="KW-0472">Membrane</keyword>
<gene>
    <name evidence="21" type="ORF">EBQ10_00005</name>
</gene>
<comment type="catalytic activity">
    <reaction evidence="1 18">
        <text>a 1,2-diacyl-sn-glycero-3-phosphate + CTP + H(+) = a CDP-1,2-diacyl-sn-glycerol + diphosphate</text>
        <dbReference type="Rhea" id="RHEA:16229"/>
        <dbReference type="ChEBI" id="CHEBI:15378"/>
        <dbReference type="ChEBI" id="CHEBI:33019"/>
        <dbReference type="ChEBI" id="CHEBI:37563"/>
        <dbReference type="ChEBI" id="CHEBI:58332"/>
        <dbReference type="ChEBI" id="CHEBI:58608"/>
        <dbReference type="EC" id="2.7.7.41"/>
    </reaction>
</comment>
<dbReference type="Pfam" id="PF01148">
    <property type="entry name" value="CTP_transf_1"/>
    <property type="match status" value="1"/>
</dbReference>
<dbReference type="AlphaFoldDB" id="A0A3S9QP71"/>
<feature type="transmembrane region" description="Helical" evidence="20">
    <location>
        <begin position="35"/>
        <end position="53"/>
    </location>
</feature>
<evidence type="ECO:0000256" key="12">
    <source>
        <dbReference type="ARBA" id="ARBA00022695"/>
    </source>
</evidence>
<evidence type="ECO:0000256" key="2">
    <source>
        <dbReference type="ARBA" id="ARBA00004651"/>
    </source>
</evidence>
<evidence type="ECO:0000256" key="3">
    <source>
        <dbReference type="ARBA" id="ARBA00005119"/>
    </source>
</evidence>
<comment type="subcellular location">
    <subcellularLocation>
        <location evidence="2">Cell membrane</location>
        <topology evidence="2">Multi-pass membrane protein</topology>
    </subcellularLocation>
</comment>
<evidence type="ECO:0000256" key="10">
    <source>
        <dbReference type="ARBA" id="ARBA00022679"/>
    </source>
</evidence>
<dbReference type="PROSITE" id="PS01315">
    <property type="entry name" value="CDS"/>
    <property type="match status" value="1"/>
</dbReference>
<keyword evidence="11 18" id="KW-0812">Transmembrane</keyword>
<evidence type="ECO:0000256" key="4">
    <source>
        <dbReference type="ARBA" id="ARBA00005189"/>
    </source>
</evidence>
<feature type="transmembrane region" description="Helical" evidence="20">
    <location>
        <begin position="108"/>
        <end position="126"/>
    </location>
</feature>
<evidence type="ECO:0000313" key="21">
    <source>
        <dbReference type="EMBL" id="AZR07761.1"/>
    </source>
</evidence>
<dbReference type="EC" id="2.7.7.41" evidence="6 18"/>
<evidence type="ECO:0000256" key="6">
    <source>
        <dbReference type="ARBA" id="ARBA00012487"/>
    </source>
</evidence>
<dbReference type="UniPathway" id="UPA00557">
    <property type="reaction ID" value="UER00614"/>
</dbReference>
<comment type="pathway">
    <text evidence="3 18">Phospholipid metabolism; CDP-diacylglycerol biosynthesis; CDP-diacylglycerol from sn-glycerol 3-phosphate: step 3/3.</text>
</comment>
<name>A0A3S9QP71_9ACTO</name>
<keyword evidence="9" id="KW-0444">Lipid biosynthesis</keyword>
<protein>
    <recommendedName>
        <fullName evidence="7 18">Phosphatidate cytidylyltransferase</fullName>
        <ecNumber evidence="6 18">2.7.7.41</ecNumber>
    </recommendedName>
</protein>
<keyword evidence="13 20" id="KW-1133">Transmembrane helix</keyword>
<feature type="transmembrane region" description="Helical" evidence="20">
    <location>
        <begin position="202"/>
        <end position="222"/>
    </location>
</feature>
<evidence type="ECO:0000256" key="9">
    <source>
        <dbReference type="ARBA" id="ARBA00022516"/>
    </source>
</evidence>
<keyword evidence="16" id="KW-0594">Phospholipid biosynthesis</keyword>
<feature type="transmembrane region" description="Helical" evidence="20">
    <location>
        <begin position="133"/>
        <end position="155"/>
    </location>
</feature>
<evidence type="ECO:0000256" key="17">
    <source>
        <dbReference type="ARBA" id="ARBA00023264"/>
    </source>
</evidence>
<feature type="transmembrane region" description="Helical" evidence="20">
    <location>
        <begin position="161"/>
        <end position="181"/>
    </location>
</feature>
<keyword evidence="14" id="KW-0443">Lipid metabolism</keyword>
<keyword evidence="17" id="KW-1208">Phospholipid metabolism</keyword>
<evidence type="ECO:0000256" key="13">
    <source>
        <dbReference type="ARBA" id="ARBA00022989"/>
    </source>
</evidence>
<evidence type="ECO:0000256" key="19">
    <source>
        <dbReference type="SAM" id="MobiDB-lite"/>
    </source>
</evidence>
<feature type="transmembrane region" description="Helical" evidence="20">
    <location>
        <begin position="275"/>
        <end position="293"/>
    </location>
</feature>
<evidence type="ECO:0000256" key="7">
    <source>
        <dbReference type="ARBA" id="ARBA00019373"/>
    </source>
</evidence>
<dbReference type="PANTHER" id="PTHR46382">
    <property type="entry name" value="PHOSPHATIDATE CYTIDYLYLTRANSFERASE"/>
    <property type="match status" value="1"/>
</dbReference>
<feature type="region of interest" description="Disordered" evidence="19">
    <location>
        <begin position="1"/>
        <end position="30"/>
    </location>
</feature>
<sequence length="294" mass="30914">MPSHSKQAAILSRLAPRPPRPPEKSNSRAGRNLKAAVPTALVLLTVLALSLFIRIEMFVVLAAVALGIAQWEMAGALLSRNFRIPLVLLLLGQTAMLAATWICGLPSALLIYLVTCAVVLVVNAYARSGGVTDALVGCFSLGWIGLLGSFAIAMAGLPQGAWVIASFILLPVANDTGGWLAGIAFGKHPIAPSISPKKSWEGFAGSVIGVFLVAWLMVGGVLDLGWPWIVAFALLTPALSTAGDFAESVLKRDLTVKDMGSLFPGHGGMLDRIDSILFCAPVCYVMFALGFGLF</sequence>
<accession>A0A3S9QP71</accession>
<dbReference type="GO" id="GO:0005886">
    <property type="term" value="C:plasma membrane"/>
    <property type="evidence" value="ECO:0007669"/>
    <property type="project" value="UniProtKB-SubCell"/>
</dbReference>
<proteinExistence type="inferred from homology"/>
<evidence type="ECO:0000256" key="1">
    <source>
        <dbReference type="ARBA" id="ARBA00001698"/>
    </source>
</evidence>
<dbReference type="GO" id="GO:0016024">
    <property type="term" value="P:CDP-diacylglycerol biosynthetic process"/>
    <property type="evidence" value="ECO:0007669"/>
    <property type="project" value="UniProtKB-UniPathway"/>
</dbReference>
<keyword evidence="10 18" id="KW-0808">Transferase</keyword>
<evidence type="ECO:0000256" key="14">
    <source>
        <dbReference type="ARBA" id="ARBA00023098"/>
    </source>
</evidence>
<evidence type="ECO:0000313" key="22">
    <source>
        <dbReference type="Proteomes" id="UP000275951"/>
    </source>
</evidence>
<keyword evidence="8" id="KW-1003">Cell membrane</keyword>
<dbReference type="GO" id="GO:0004605">
    <property type="term" value="F:phosphatidate cytidylyltransferase activity"/>
    <property type="evidence" value="ECO:0007669"/>
    <property type="project" value="UniProtKB-EC"/>
</dbReference>
<feature type="transmembrane region" description="Helical" evidence="20">
    <location>
        <begin position="59"/>
        <end position="78"/>
    </location>
</feature>
<evidence type="ECO:0000256" key="18">
    <source>
        <dbReference type="RuleBase" id="RU003938"/>
    </source>
</evidence>
<dbReference type="RefSeq" id="WP_108725955.1">
    <property type="nucleotide sequence ID" value="NZ_CP029001.1"/>
</dbReference>
<comment type="pathway">
    <text evidence="4">Lipid metabolism.</text>
</comment>
<evidence type="ECO:0000256" key="15">
    <source>
        <dbReference type="ARBA" id="ARBA00023136"/>
    </source>
</evidence>
<dbReference type="EMBL" id="CP033905">
    <property type="protein sequence ID" value="AZR07761.1"/>
    <property type="molecule type" value="Genomic_DNA"/>
</dbReference>
<dbReference type="InterPro" id="IPR000374">
    <property type="entry name" value="PC_trans"/>
</dbReference>
<dbReference type="Proteomes" id="UP000275951">
    <property type="component" value="Chromosome"/>
</dbReference>
<evidence type="ECO:0000256" key="20">
    <source>
        <dbReference type="SAM" id="Phobius"/>
    </source>
</evidence>
<dbReference type="PANTHER" id="PTHR46382:SF1">
    <property type="entry name" value="PHOSPHATIDATE CYTIDYLYLTRANSFERASE"/>
    <property type="match status" value="1"/>
</dbReference>